<dbReference type="PANTHER" id="PTHR11802:SF479">
    <property type="entry name" value="CARBOXYPEPTIDASE"/>
    <property type="match status" value="1"/>
</dbReference>
<proteinExistence type="inferred from homology"/>
<keyword evidence="3 7" id="KW-0645">Protease</keyword>
<dbReference type="Pfam" id="PF00450">
    <property type="entry name" value="Peptidase_S10"/>
    <property type="match status" value="1"/>
</dbReference>
<keyword evidence="10" id="KW-1185">Reference proteome</keyword>
<dbReference type="PROSITE" id="PS00560">
    <property type="entry name" value="CARBOXYPEPT_SER_HIS"/>
    <property type="match status" value="1"/>
</dbReference>
<accession>A0A0C3GB02</accession>
<dbReference type="HOGENOM" id="CLU_008523_12_3_1"/>
<keyword evidence="2 7" id="KW-0121">Carboxypeptidase</keyword>
<evidence type="ECO:0000256" key="8">
    <source>
        <dbReference type="SAM" id="MobiDB-lite"/>
    </source>
</evidence>
<evidence type="ECO:0000256" key="5">
    <source>
        <dbReference type="ARBA" id="ARBA00022801"/>
    </source>
</evidence>
<reference evidence="9 10" key="1">
    <citation type="submission" date="2014-04" db="EMBL/GenBank/DDBJ databases">
        <authorList>
            <consortium name="DOE Joint Genome Institute"/>
            <person name="Kuo A."/>
            <person name="Martino E."/>
            <person name="Perotto S."/>
            <person name="Kohler A."/>
            <person name="Nagy L.G."/>
            <person name="Floudas D."/>
            <person name="Copeland A."/>
            <person name="Barry K.W."/>
            <person name="Cichocki N."/>
            <person name="Veneault-Fourrey C."/>
            <person name="LaButti K."/>
            <person name="Lindquist E.A."/>
            <person name="Lipzen A."/>
            <person name="Lundell T."/>
            <person name="Morin E."/>
            <person name="Murat C."/>
            <person name="Sun H."/>
            <person name="Tunlid A."/>
            <person name="Henrissat B."/>
            <person name="Grigoriev I.V."/>
            <person name="Hibbett D.S."/>
            <person name="Martin F."/>
            <person name="Nordberg H.P."/>
            <person name="Cantor M.N."/>
            <person name="Hua S.X."/>
        </authorList>
    </citation>
    <scope>NUCLEOTIDE SEQUENCE [LARGE SCALE GENOMIC DNA]</scope>
    <source>
        <strain evidence="9 10">Zn</strain>
    </source>
</reference>
<feature type="region of interest" description="Disordered" evidence="8">
    <location>
        <begin position="20"/>
        <end position="43"/>
    </location>
</feature>
<evidence type="ECO:0000256" key="1">
    <source>
        <dbReference type="ARBA" id="ARBA00009431"/>
    </source>
</evidence>
<feature type="signal peptide" evidence="7">
    <location>
        <begin position="1"/>
        <end position="18"/>
    </location>
</feature>
<dbReference type="OrthoDB" id="443318at2759"/>
<evidence type="ECO:0000313" key="9">
    <source>
        <dbReference type="EMBL" id="KIM93365.1"/>
    </source>
</evidence>
<keyword evidence="6" id="KW-0325">Glycoprotein</keyword>
<dbReference type="FunFam" id="3.40.50.1820:FF:000118">
    <property type="entry name" value="Carboxypeptidase"/>
    <property type="match status" value="1"/>
</dbReference>
<evidence type="ECO:0000256" key="7">
    <source>
        <dbReference type="RuleBase" id="RU361156"/>
    </source>
</evidence>
<dbReference type="Gene3D" id="3.40.50.1820">
    <property type="entry name" value="alpha/beta hydrolase"/>
    <property type="match status" value="1"/>
</dbReference>
<feature type="chain" id="PRO_5005111301" description="Carboxypeptidase" evidence="7">
    <location>
        <begin position="19"/>
        <end position="548"/>
    </location>
</feature>
<dbReference type="Proteomes" id="UP000054321">
    <property type="component" value="Unassembled WGS sequence"/>
</dbReference>
<keyword evidence="5 7" id="KW-0378">Hydrolase</keyword>
<dbReference type="InParanoid" id="A0A0C3GB02"/>
<dbReference type="SUPFAM" id="SSF53474">
    <property type="entry name" value="alpha/beta-Hydrolases"/>
    <property type="match status" value="1"/>
</dbReference>
<gene>
    <name evidence="9" type="ORF">OIDMADRAFT_61702</name>
</gene>
<evidence type="ECO:0000256" key="4">
    <source>
        <dbReference type="ARBA" id="ARBA00022729"/>
    </source>
</evidence>
<protein>
    <recommendedName>
        <fullName evidence="7">Carboxypeptidase</fullName>
        <ecNumber evidence="7">3.4.16.-</ecNumber>
    </recommendedName>
</protein>
<dbReference type="InterPro" id="IPR029058">
    <property type="entry name" value="AB_hydrolase_fold"/>
</dbReference>
<sequence length="548" mass="60182">MRWQIITSLVAAATSCTAQSRRSAAHDGSSGYRQRDPRAMPPVGVSHDHWTRDGSIGQKFADEKTAKFAINGSALPDVDFDIGEAYAGQLSISDDPDGENKFYFWFQPSPNPDAKKEIVIWLNGGPGCSSLEGLLQENGPFLWQYGTFKPVANPWGWHHLTNMLWVEQPIGTGFSTGKVTATSEEDVAKQFMGFFKNFVETFSMQGYSVYITGESYAGMYCPYIASAMLDTNDKTYYDIKGMIIYDPSIIDGRLQGDITSVPFVEYHRSLFPFNDTYWAELHEMDEKCGFAAYREKYLTYPPAEHIPSELPGSGVGCDGLLFEIDDAISLLNPCWDIYHVATTCPLLWDNLGFPGSFDYLPKGASIYFNRTDVKKAINAPENVTWAECGGSVFIDGDSSAPSANTVLGGVIDRTKNVIIGHGELDMFLIANGTLLGIQNMTFGGKLGFQRRPTEPFYVPYHHSHEDSALAGAGVFGTAHTERGLTYVGVNLAGHMIPQYAPSAAYRHLEVLLGRIDSLSSTDPFTTDNKVPQSSQPLGNGTAPQGWAN</sequence>
<dbReference type="PANTHER" id="PTHR11802">
    <property type="entry name" value="SERINE PROTEASE FAMILY S10 SERINE CARBOXYPEPTIDASE"/>
    <property type="match status" value="1"/>
</dbReference>
<evidence type="ECO:0000256" key="2">
    <source>
        <dbReference type="ARBA" id="ARBA00022645"/>
    </source>
</evidence>
<comment type="similarity">
    <text evidence="1 7">Belongs to the peptidase S10 family.</text>
</comment>
<dbReference type="InterPro" id="IPR018202">
    <property type="entry name" value="Ser_caboxypep_ser_AS"/>
</dbReference>
<reference evidence="10" key="2">
    <citation type="submission" date="2015-01" db="EMBL/GenBank/DDBJ databases">
        <title>Evolutionary Origins and Diversification of the Mycorrhizal Mutualists.</title>
        <authorList>
            <consortium name="DOE Joint Genome Institute"/>
            <consortium name="Mycorrhizal Genomics Consortium"/>
            <person name="Kohler A."/>
            <person name="Kuo A."/>
            <person name="Nagy L.G."/>
            <person name="Floudas D."/>
            <person name="Copeland A."/>
            <person name="Barry K.W."/>
            <person name="Cichocki N."/>
            <person name="Veneault-Fourrey C."/>
            <person name="LaButti K."/>
            <person name="Lindquist E.A."/>
            <person name="Lipzen A."/>
            <person name="Lundell T."/>
            <person name="Morin E."/>
            <person name="Murat C."/>
            <person name="Riley R."/>
            <person name="Ohm R."/>
            <person name="Sun H."/>
            <person name="Tunlid A."/>
            <person name="Henrissat B."/>
            <person name="Grigoriev I.V."/>
            <person name="Hibbett D.S."/>
            <person name="Martin F."/>
        </authorList>
    </citation>
    <scope>NUCLEOTIDE SEQUENCE [LARGE SCALE GENOMIC DNA]</scope>
    <source>
        <strain evidence="10">Zn</strain>
    </source>
</reference>
<dbReference type="GO" id="GO:0006508">
    <property type="term" value="P:proteolysis"/>
    <property type="evidence" value="ECO:0007669"/>
    <property type="project" value="UniProtKB-KW"/>
</dbReference>
<dbReference type="EMBL" id="KN832896">
    <property type="protein sequence ID" value="KIM93365.1"/>
    <property type="molecule type" value="Genomic_DNA"/>
</dbReference>
<keyword evidence="4 7" id="KW-0732">Signal</keyword>
<dbReference type="PROSITE" id="PS51257">
    <property type="entry name" value="PROKAR_LIPOPROTEIN"/>
    <property type="match status" value="1"/>
</dbReference>
<evidence type="ECO:0000256" key="6">
    <source>
        <dbReference type="ARBA" id="ARBA00023180"/>
    </source>
</evidence>
<evidence type="ECO:0000256" key="3">
    <source>
        <dbReference type="ARBA" id="ARBA00022670"/>
    </source>
</evidence>
<dbReference type="EC" id="3.4.16.-" evidence="7"/>
<organism evidence="9 10">
    <name type="scientific">Oidiodendron maius (strain Zn)</name>
    <dbReference type="NCBI Taxonomy" id="913774"/>
    <lineage>
        <taxon>Eukaryota</taxon>
        <taxon>Fungi</taxon>
        <taxon>Dikarya</taxon>
        <taxon>Ascomycota</taxon>
        <taxon>Pezizomycotina</taxon>
        <taxon>Leotiomycetes</taxon>
        <taxon>Leotiomycetes incertae sedis</taxon>
        <taxon>Myxotrichaceae</taxon>
        <taxon>Oidiodendron</taxon>
    </lineage>
</organism>
<dbReference type="GO" id="GO:0004185">
    <property type="term" value="F:serine-type carboxypeptidase activity"/>
    <property type="evidence" value="ECO:0007669"/>
    <property type="project" value="UniProtKB-UniRule"/>
</dbReference>
<dbReference type="AlphaFoldDB" id="A0A0C3GB02"/>
<dbReference type="PROSITE" id="PS00131">
    <property type="entry name" value="CARBOXYPEPT_SER_SER"/>
    <property type="match status" value="1"/>
</dbReference>
<dbReference type="InterPro" id="IPR001563">
    <property type="entry name" value="Peptidase_S10"/>
</dbReference>
<feature type="region of interest" description="Disordered" evidence="8">
    <location>
        <begin position="522"/>
        <end position="548"/>
    </location>
</feature>
<name>A0A0C3GB02_OIDMZ</name>
<dbReference type="PRINTS" id="PR00724">
    <property type="entry name" value="CRBOXYPTASEC"/>
</dbReference>
<evidence type="ECO:0000313" key="10">
    <source>
        <dbReference type="Proteomes" id="UP000054321"/>
    </source>
</evidence>
<dbReference type="STRING" id="913774.A0A0C3GB02"/>
<dbReference type="InterPro" id="IPR033124">
    <property type="entry name" value="Ser_caboxypep_his_AS"/>
</dbReference>